<protein>
    <submittedName>
        <fullName evidence="2">Uncharacterized protein</fullName>
    </submittedName>
</protein>
<evidence type="ECO:0000313" key="3">
    <source>
        <dbReference type="Proteomes" id="UP000092650"/>
    </source>
</evidence>
<name>A0A1C7EAP1_9BACL</name>
<reference evidence="2" key="1">
    <citation type="submission" date="2016-10" db="EMBL/GenBank/DDBJ databases">
        <authorList>
            <person name="See-Too W.S."/>
        </authorList>
    </citation>
    <scope>NUCLEOTIDE SEQUENCE [LARGE SCALE GENOMIC DNA]</scope>
    <source>
        <strain evidence="2">DSM 23997</strain>
    </source>
</reference>
<dbReference type="KEGG" id="ppla:BBI15_11285"/>
<keyword evidence="1" id="KW-1133">Transmembrane helix</keyword>
<feature type="transmembrane region" description="Helical" evidence="1">
    <location>
        <begin position="6"/>
        <end position="29"/>
    </location>
</feature>
<evidence type="ECO:0000313" key="2">
    <source>
        <dbReference type="EMBL" id="ANU20755.1"/>
    </source>
</evidence>
<keyword evidence="1" id="KW-0472">Membrane</keyword>
<organism evidence="2 3">
    <name type="scientific">Planococcus plakortidis</name>
    <dbReference type="NCBI Taxonomy" id="1038856"/>
    <lineage>
        <taxon>Bacteria</taxon>
        <taxon>Bacillati</taxon>
        <taxon>Bacillota</taxon>
        <taxon>Bacilli</taxon>
        <taxon>Bacillales</taxon>
        <taxon>Caryophanaceae</taxon>
        <taxon>Planococcus</taxon>
    </lineage>
</organism>
<dbReference type="AlphaFoldDB" id="A0A1C7EAP1"/>
<gene>
    <name evidence="2" type="ORF">BBI15_11285</name>
</gene>
<accession>A0A1C7EAP1</accession>
<dbReference type="Proteomes" id="UP000092650">
    <property type="component" value="Chromosome"/>
</dbReference>
<keyword evidence="3" id="KW-1185">Reference proteome</keyword>
<keyword evidence="1" id="KW-0812">Transmembrane</keyword>
<dbReference type="STRING" id="1038856.BBI15_11285"/>
<evidence type="ECO:0000256" key="1">
    <source>
        <dbReference type="SAM" id="Phobius"/>
    </source>
</evidence>
<proteinExistence type="predicted"/>
<dbReference type="RefSeq" id="WP_068871057.1">
    <property type="nucleotide sequence ID" value="NZ_CP016539.2"/>
</dbReference>
<sequence>MASNTGDIIAGFVVLGLFLLAIVLAVAAVKAAANRNRKPQAEGSDLKNRIEALEMRVEKLENE</sequence>
<dbReference type="EMBL" id="CP016539">
    <property type="protein sequence ID" value="ANU20755.1"/>
    <property type="molecule type" value="Genomic_DNA"/>
</dbReference>